<keyword evidence="5 8" id="KW-1133">Transmembrane helix</keyword>
<keyword evidence="3 10" id="KW-0808">Transferase</keyword>
<dbReference type="InterPro" id="IPR040423">
    <property type="entry name" value="PEA_transferase"/>
</dbReference>
<sequence length="510" mass="57401">MLKKYKSYIIVICLLVFLFLLSVLTLVATGDFHPKVNNVIILLLLISLTLGSKKSYCLITLPASIIVALYAPVGFTYGFPSYQYVSSLFATDIQESLEFLTLISYDAYAVSVLIPILFYILHLLSCRFKIRPIKNRTYVMLIAIIMTLSSGALVFIKKTSGSINDLKSDQAELSKYVSENNWGDIHLTDKTKYDDYILVIGESARKDYFHVYGYPVGNTPFLDGVKGVIVDGLTSGDTYTIGSLRLMLTQGDPHNWLPQYNKNIIGMVNKAGIESYWLSNQGQFGKWDSPVSAIAKNAGYSYFTKFQGYDESNIQDSVLLRKLANVLSKSTNKKRLIVLHTMGSHPNACARIKNMDVRYKSRSKINDDIACYISSIRQTDDFLKEAYNILKFNNRGRTFSLVYFSDHGLAHQKINGDIKVNNNYNSKYHYDIPLVKISSDDDKRTVVTSRKSGLMFVNGLAEWMGIEGGSISSYNLFDGISNPQDYGLSKKVYEIDDPAINLVDDLTLEH</sequence>
<feature type="transmembrane region" description="Helical" evidence="8">
    <location>
        <begin position="58"/>
        <end position="79"/>
    </location>
</feature>
<evidence type="ECO:0000313" key="10">
    <source>
        <dbReference type="EMBL" id="ROU09236.1"/>
    </source>
</evidence>
<dbReference type="CDD" id="cd16017">
    <property type="entry name" value="LptA"/>
    <property type="match status" value="1"/>
</dbReference>
<evidence type="ECO:0000259" key="9">
    <source>
        <dbReference type="Pfam" id="PF00884"/>
    </source>
</evidence>
<feature type="transmembrane region" description="Helical" evidence="8">
    <location>
        <begin position="137"/>
        <end position="156"/>
    </location>
</feature>
<evidence type="ECO:0000256" key="4">
    <source>
        <dbReference type="ARBA" id="ARBA00022692"/>
    </source>
</evidence>
<feature type="domain" description="Sulfatase N-terminal" evidence="9">
    <location>
        <begin position="195"/>
        <end position="466"/>
    </location>
</feature>
<keyword evidence="4 8" id="KW-0812">Transmembrane</keyword>
<evidence type="ECO:0000256" key="7">
    <source>
        <dbReference type="ARBA" id="ARBA00038481"/>
    </source>
</evidence>
<accession>A0A3N2RPE5</accession>
<comment type="caution">
    <text evidence="10">The sequence shown here is derived from an EMBL/GenBank/DDBJ whole genome shotgun (WGS) entry which is preliminary data.</text>
</comment>
<keyword evidence="6 8" id="KW-0472">Membrane</keyword>
<feature type="transmembrane region" description="Helical" evidence="8">
    <location>
        <begin position="99"/>
        <end position="125"/>
    </location>
</feature>
<dbReference type="InterPro" id="IPR058130">
    <property type="entry name" value="PEA_transf_C"/>
</dbReference>
<dbReference type="AlphaFoldDB" id="A0A3N2RPE5"/>
<dbReference type="Pfam" id="PF00884">
    <property type="entry name" value="Sulfatase"/>
    <property type="match status" value="1"/>
</dbReference>
<evidence type="ECO:0000256" key="8">
    <source>
        <dbReference type="SAM" id="Phobius"/>
    </source>
</evidence>
<dbReference type="EMBL" id="RHFN01000052">
    <property type="protein sequence ID" value="ROU09236.1"/>
    <property type="molecule type" value="Genomic_DNA"/>
</dbReference>
<keyword evidence="2" id="KW-1003">Cell membrane</keyword>
<dbReference type="PANTHER" id="PTHR30443">
    <property type="entry name" value="INNER MEMBRANE PROTEIN"/>
    <property type="match status" value="1"/>
</dbReference>
<name>A0A3N2RPE5_9ENTR</name>
<evidence type="ECO:0000256" key="1">
    <source>
        <dbReference type="ARBA" id="ARBA00004651"/>
    </source>
</evidence>
<dbReference type="InterPro" id="IPR000917">
    <property type="entry name" value="Sulfatase_N"/>
</dbReference>
<dbReference type="GO" id="GO:0016776">
    <property type="term" value="F:phosphotransferase activity, phosphate group as acceptor"/>
    <property type="evidence" value="ECO:0007669"/>
    <property type="project" value="TreeGrafter"/>
</dbReference>
<dbReference type="PANTHER" id="PTHR30443:SF4">
    <property type="entry name" value="PHOSPHOETHANOLAMINE TRANSFERASE OPGE-RELATED"/>
    <property type="match status" value="1"/>
</dbReference>
<evidence type="ECO:0000256" key="2">
    <source>
        <dbReference type="ARBA" id="ARBA00022475"/>
    </source>
</evidence>
<feature type="transmembrane region" description="Helical" evidence="8">
    <location>
        <begin position="7"/>
        <end position="29"/>
    </location>
</feature>
<gene>
    <name evidence="10" type="ORF">EB837_25250</name>
</gene>
<comment type="similarity">
    <text evidence="7">Belongs to the phosphoethanolamine transferase family.</text>
</comment>
<dbReference type="Proteomes" id="UP000268051">
    <property type="component" value="Unassembled WGS sequence"/>
</dbReference>
<dbReference type="GO" id="GO:0005886">
    <property type="term" value="C:plasma membrane"/>
    <property type="evidence" value="ECO:0007669"/>
    <property type="project" value="UniProtKB-SubCell"/>
</dbReference>
<dbReference type="GO" id="GO:0009244">
    <property type="term" value="P:lipopolysaccharide core region biosynthetic process"/>
    <property type="evidence" value="ECO:0007669"/>
    <property type="project" value="TreeGrafter"/>
</dbReference>
<reference evidence="10 11" key="1">
    <citation type="submission" date="2018-10" db="EMBL/GenBank/DDBJ databases">
        <title>Horizontal transference of carbapenem resistance between Klebsiella pneumoniae and Kluyvera ascorbata during abdominal infection: a case report.</title>
        <authorList>
            <person name="Raro O.H.F."/>
            <person name="Lima-Morales D."/>
            <person name="Barth A.L."/>
            <person name="Paim T.G.S."/>
            <person name="Mott M.P."/>
            <person name="Riche C.V.W."/>
            <person name="Teixeira U.F."/>
            <person name="Waechter F."/>
            <person name="Dias C.A.G."/>
        </authorList>
    </citation>
    <scope>NUCLEOTIDE SEQUENCE [LARGE SCALE GENOMIC DNA]</scope>
    <source>
        <strain evidence="10 11">OT2</strain>
    </source>
</reference>
<evidence type="ECO:0000256" key="5">
    <source>
        <dbReference type="ARBA" id="ARBA00022989"/>
    </source>
</evidence>
<protein>
    <submittedName>
        <fullName evidence="10">Phosphoethanolamine transferase</fullName>
    </submittedName>
</protein>
<comment type="subcellular location">
    <subcellularLocation>
        <location evidence="1">Cell membrane</location>
        <topology evidence="1">Multi-pass membrane protein</topology>
    </subcellularLocation>
</comment>
<evidence type="ECO:0000256" key="3">
    <source>
        <dbReference type="ARBA" id="ARBA00022679"/>
    </source>
</evidence>
<dbReference type="OrthoDB" id="9786870at2"/>
<evidence type="ECO:0000313" key="11">
    <source>
        <dbReference type="Proteomes" id="UP000268051"/>
    </source>
</evidence>
<proteinExistence type="inferred from homology"/>
<dbReference type="SUPFAM" id="SSF53649">
    <property type="entry name" value="Alkaline phosphatase-like"/>
    <property type="match status" value="1"/>
</dbReference>
<organism evidence="10 11">
    <name type="scientific">Kluyvera ascorbata</name>
    <dbReference type="NCBI Taxonomy" id="51288"/>
    <lineage>
        <taxon>Bacteria</taxon>
        <taxon>Pseudomonadati</taxon>
        <taxon>Pseudomonadota</taxon>
        <taxon>Gammaproteobacteria</taxon>
        <taxon>Enterobacterales</taxon>
        <taxon>Enterobacteriaceae</taxon>
        <taxon>Kluyvera</taxon>
    </lineage>
</organism>
<feature type="transmembrane region" description="Helical" evidence="8">
    <location>
        <begin position="35"/>
        <end position="51"/>
    </location>
</feature>
<evidence type="ECO:0000256" key="6">
    <source>
        <dbReference type="ARBA" id="ARBA00023136"/>
    </source>
</evidence>
<dbReference type="InterPro" id="IPR017850">
    <property type="entry name" value="Alkaline_phosphatase_core_sf"/>
</dbReference>
<dbReference type="Gene3D" id="3.40.720.10">
    <property type="entry name" value="Alkaline Phosphatase, subunit A"/>
    <property type="match status" value="1"/>
</dbReference>